<dbReference type="PROSITE" id="PS50056">
    <property type="entry name" value="TYR_PHOSPHATASE_2"/>
    <property type="match status" value="1"/>
</dbReference>
<keyword evidence="1" id="KW-0378">Hydrolase</keyword>
<evidence type="ECO:0000256" key="3">
    <source>
        <dbReference type="ARBA" id="ARBA00023277"/>
    </source>
</evidence>
<evidence type="ECO:0000313" key="7">
    <source>
        <dbReference type="Proteomes" id="UP000708148"/>
    </source>
</evidence>
<dbReference type="EMBL" id="CAJHUC010001773">
    <property type="protein sequence ID" value="CAD7702286.1"/>
    <property type="molecule type" value="Genomic_DNA"/>
</dbReference>
<dbReference type="Gene3D" id="3.90.190.10">
    <property type="entry name" value="Protein tyrosine phosphatase superfamily"/>
    <property type="match status" value="1"/>
</dbReference>
<dbReference type="Pfam" id="PF16561">
    <property type="entry name" value="AMPK1_CBM"/>
    <property type="match status" value="1"/>
</dbReference>
<dbReference type="PANTHER" id="PTHR46642">
    <property type="entry name" value="DUAL SPECIFICITY PHOSPHATASE, SUBGROUP, CATALYTIC DOMAIN"/>
    <property type="match status" value="1"/>
</dbReference>
<dbReference type="Pfam" id="PF00782">
    <property type="entry name" value="DSPc"/>
    <property type="match status" value="1"/>
</dbReference>
<sequence length="358" mass="40345">MRHLAEGADRPCSCAISVKIVHLKQAGTHPVESPGWHQKNRAWLLSAVEPGLSRPDLSVQYCKEMQQQMGTPSLEYRHQDGMNYTRVWDDIIVGSCLQTARDVDWLVEKEGVSTIVCLQEESDLKYWGLDGAVIKDRCASRGDVKHLHLPIRDFDPKSLRQRLPKIVAEFSRQHEQAGGTIYIHCTAGLGRAPAAAIAYTYWCRGWKLKDAVAHLVDLRPCGPKVFAIRQATTDILYCNSQQEVQISVQAPHETRLVQVAGLDVGWGCTLTMEFDPITQRYVTRRLLSPGRFQFKFVMDGKWKCSTDYPADHDGPNRNNYIEVPLDGHSASAVSRLLSEDGIMTLEETWRMAAAMKKL</sequence>
<feature type="domain" description="Tyrosine-protein phosphatase" evidence="4">
    <location>
        <begin position="83"/>
        <end position="240"/>
    </location>
</feature>
<reference evidence="6" key="1">
    <citation type="submission" date="2020-12" db="EMBL/GenBank/DDBJ databases">
        <authorList>
            <person name="Iha C."/>
        </authorList>
    </citation>
    <scope>NUCLEOTIDE SEQUENCE</scope>
</reference>
<evidence type="ECO:0000256" key="1">
    <source>
        <dbReference type="ARBA" id="ARBA00022801"/>
    </source>
</evidence>
<dbReference type="GO" id="GO:2001070">
    <property type="term" value="F:starch binding"/>
    <property type="evidence" value="ECO:0007669"/>
    <property type="project" value="TreeGrafter"/>
</dbReference>
<dbReference type="InterPro" id="IPR032640">
    <property type="entry name" value="AMPK1_CBM"/>
</dbReference>
<dbReference type="GO" id="GO:0019203">
    <property type="term" value="F:carbohydrate phosphatase activity"/>
    <property type="evidence" value="ECO:0007669"/>
    <property type="project" value="InterPro"/>
</dbReference>
<dbReference type="Gene3D" id="2.60.40.10">
    <property type="entry name" value="Immunoglobulins"/>
    <property type="match status" value="1"/>
</dbReference>
<dbReference type="CDD" id="cd02859">
    <property type="entry name" value="E_set_AMPKbeta_like_N"/>
    <property type="match status" value="1"/>
</dbReference>
<dbReference type="PANTHER" id="PTHR46642:SF3">
    <property type="entry name" value="PHOSPHOGLUCAN PHOSPHATASE DSP4, CHLOROPLASTIC"/>
    <property type="match status" value="1"/>
</dbReference>
<dbReference type="InterPro" id="IPR045204">
    <property type="entry name" value="DSP_laforin-like"/>
</dbReference>
<name>A0A8S1J9Y5_9CHLO</name>
<dbReference type="InterPro" id="IPR000387">
    <property type="entry name" value="Tyr_Pase_dom"/>
</dbReference>
<accession>A0A8S1J9Y5</accession>
<keyword evidence="2" id="KW-0904">Protein phosphatase</keyword>
<dbReference type="InterPro" id="IPR013783">
    <property type="entry name" value="Ig-like_fold"/>
</dbReference>
<evidence type="ECO:0000259" key="5">
    <source>
        <dbReference type="PROSITE" id="PS50056"/>
    </source>
</evidence>
<dbReference type="InterPro" id="IPR014756">
    <property type="entry name" value="Ig_E-set"/>
</dbReference>
<evidence type="ECO:0000313" key="6">
    <source>
        <dbReference type="EMBL" id="CAD7702286.1"/>
    </source>
</evidence>
<dbReference type="SUPFAM" id="SSF52799">
    <property type="entry name" value="(Phosphotyrosine protein) phosphatases II"/>
    <property type="match status" value="1"/>
</dbReference>
<dbReference type="Proteomes" id="UP000708148">
    <property type="component" value="Unassembled WGS sequence"/>
</dbReference>
<dbReference type="OrthoDB" id="273181at2759"/>
<dbReference type="GO" id="GO:0009507">
    <property type="term" value="C:chloroplast"/>
    <property type="evidence" value="ECO:0007669"/>
    <property type="project" value="TreeGrafter"/>
</dbReference>
<dbReference type="InterPro" id="IPR020422">
    <property type="entry name" value="TYR_PHOSPHATASE_DUAL_dom"/>
</dbReference>
<keyword evidence="7" id="KW-1185">Reference proteome</keyword>
<evidence type="ECO:0000256" key="2">
    <source>
        <dbReference type="ARBA" id="ARBA00022912"/>
    </source>
</evidence>
<dbReference type="PROSITE" id="PS50054">
    <property type="entry name" value="TYR_PHOSPHATASE_DUAL"/>
    <property type="match status" value="1"/>
</dbReference>
<proteinExistence type="predicted"/>
<dbReference type="InterPro" id="IPR000340">
    <property type="entry name" value="Dual-sp_phosphatase_cat-dom"/>
</dbReference>
<dbReference type="InterPro" id="IPR052832">
    <property type="entry name" value="Starch-Glucan_Phosphatase"/>
</dbReference>
<gene>
    <name evidence="6" type="ORF">OSTQU699_LOCUS7643</name>
</gene>
<dbReference type="SMART" id="SM00195">
    <property type="entry name" value="DSPc"/>
    <property type="match status" value="1"/>
</dbReference>
<comment type="caution">
    <text evidence="6">The sequence shown here is derived from an EMBL/GenBank/DDBJ whole genome shotgun (WGS) entry which is preliminary data.</text>
</comment>
<evidence type="ECO:0000259" key="4">
    <source>
        <dbReference type="PROSITE" id="PS50054"/>
    </source>
</evidence>
<feature type="domain" description="Tyrosine specific protein phosphatases" evidence="5">
    <location>
        <begin position="161"/>
        <end position="220"/>
    </location>
</feature>
<organism evidence="6 7">
    <name type="scientific">Ostreobium quekettii</name>
    <dbReference type="NCBI Taxonomy" id="121088"/>
    <lineage>
        <taxon>Eukaryota</taxon>
        <taxon>Viridiplantae</taxon>
        <taxon>Chlorophyta</taxon>
        <taxon>core chlorophytes</taxon>
        <taxon>Ulvophyceae</taxon>
        <taxon>TCBD clade</taxon>
        <taxon>Bryopsidales</taxon>
        <taxon>Ostreobineae</taxon>
        <taxon>Ostreobiaceae</taxon>
        <taxon>Ostreobium</taxon>
    </lineage>
</organism>
<dbReference type="AlphaFoldDB" id="A0A8S1J9Y5"/>
<dbReference type="GO" id="GO:0004721">
    <property type="term" value="F:phosphoprotein phosphatase activity"/>
    <property type="evidence" value="ECO:0007669"/>
    <property type="project" value="UniProtKB-KW"/>
</dbReference>
<dbReference type="InterPro" id="IPR029021">
    <property type="entry name" value="Prot-tyrosine_phosphatase-like"/>
</dbReference>
<dbReference type="SUPFAM" id="SSF81296">
    <property type="entry name" value="E set domains"/>
    <property type="match status" value="1"/>
</dbReference>
<protein>
    <submittedName>
        <fullName evidence="6">Uncharacterized protein</fullName>
    </submittedName>
</protein>
<dbReference type="CDD" id="cd14526">
    <property type="entry name" value="DSP_laforin-like"/>
    <property type="match status" value="1"/>
</dbReference>
<dbReference type="GO" id="GO:0005983">
    <property type="term" value="P:starch catabolic process"/>
    <property type="evidence" value="ECO:0007669"/>
    <property type="project" value="TreeGrafter"/>
</dbReference>
<keyword evidence="3" id="KW-0119">Carbohydrate metabolism</keyword>